<gene>
    <name evidence="10" type="ORF">CAPTEDRAFT_95584</name>
</gene>
<name>R7T6E2_CAPTE</name>
<evidence type="ECO:0000259" key="9">
    <source>
        <dbReference type="PROSITE" id="PS50125"/>
    </source>
</evidence>
<dbReference type="Gene3D" id="6.10.250.780">
    <property type="match status" value="1"/>
</dbReference>
<evidence type="ECO:0000256" key="4">
    <source>
        <dbReference type="ARBA" id="ARBA00022741"/>
    </source>
</evidence>
<dbReference type="PROSITE" id="PS50125">
    <property type="entry name" value="GUANYLATE_CYCLASE_2"/>
    <property type="match status" value="1"/>
</dbReference>
<dbReference type="EMBL" id="KB311578">
    <property type="protein sequence ID" value="ELT89030.1"/>
    <property type="molecule type" value="Genomic_DNA"/>
</dbReference>
<evidence type="ECO:0000313" key="12">
    <source>
        <dbReference type="Proteomes" id="UP000014760"/>
    </source>
</evidence>
<evidence type="ECO:0000256" key="7">
    <source>
        <dbReference type="ARBA" id="ARBA00023293"/>
    </source>
</evidence>
<dbReference type="InterPro" id="IPR038158">
    <property type="entry name" value="H-NOX_domain_sf"/>
</dbReference>
<dbReference type="GO" id="GO:0070026">
    <property type="term" value="F:nitric oxide binding"/>
    <property type="evidence" value="ECO:0007669"/>
    <property type="project" value="TreeGrafter"/>
</dbReference>
<dbReference type="InterPro" id="IPR024096">
    <property type="entry name" value="NO_sig/Golgi_transp_ligand-bd"/>
</dbReference>
<dbReference type="Gene3D" id="3.30.450.260">
    <property type="entry name" value="Haem NO binding associated domain"/>
    <property type="match status" value="1"/>
</dbReference>
<keyword evidence="4" id="KW-0547">Nucleotide-binding</keyword>
<dbReference type="PANTHER" id="PTHR45655:SF10">
    <property type="entry name" value="SOLUBLE GUANYLATE CYCLASE 88E"/>
    <property type="match status" value="1"/>
</dbReference>
<dbReference type="GO" id="GO:0019826">
    <property type="term" value="F:oxygen sensor activity"/>
    <property type="evidence" value="ECO:0007669"/>
    <property type="project" value="TreeGrafter"/>
</dbReference>
<proteinExistence type="predicted"/>
<dbReference type="GO" id="GO:0004383">
    <property type="term" value="F:guanylate cyclase activity"/>
    <property type="evidence" value="ECO:0007669"/>
    <property type="project" value="UniProtKB-EC"/>
</dbReference>
<dbReference type="Pfam" id="PF00211">
    <property type="entry name" value="Guanylate_cyc"/>
    <property type="match status" value="1"/>
</dbReference>
<feature type="compositionally biased region" description="Gly residues" evidence="8">
    <location>
        <begin position="687"/>
        <end position="701"/>
    </location>
</feature>
<dbReference type="Proteomes" id="UP000014760">
    <property type="component" value="Unassembled WGS sequence"/>
</dbReference>
<dbReference type="Gene3D" id="3.30.70.1230">
    <property type="entry name" value="Nucleotide cyclase"/>
    <property type="match status" value="1"/>
</dbReference>
<evidence type="ECO:0000313" key="11">
    <source>
        <dbReference type="EnsemblMetazoa" id="CapteP95584"/>
    </source>
</evidence>
<organism evidence="10">
    <name type="scientific">Capitella teleta</name>
    <name type="common">Polychaete worm</name>
    <dbReference type="NCBI Taxonomy" id="283909"/>
    <lineage>
        <taxon>Eukaryota</taxon>
        <taxon>Metazoa</taxon>
        <taxon>Spiralia</taxon>
        <taxon>Lophotrochozoa</taxon>
        <taxon>Annelida</taxon>
        <taxon>Polychaeta</taxon>
        <taxon>Sedentaria</taxon>
        <taxon>Scolecida</taxon>
        <taxon>Capitellidae</taxon>
        <taxon>Capitella</taxon>
    </lineage>
</organism>
<dbReference type="GO" id="GO:0070482">
    <property type="term" value="P:response to oxygen levels"/>
    <property type="evidence" value="ECO:0007669"/>
    <property type="project" value="TreeGrafter"/>
</dbReference>
<dbReference type="Gene3D" id="3.90.1520.10">
    <property type="entry name" value="H-NOX domain"/>
    <property type="match status" value="1"/>
</dbReference>
<evidence type="ECO:0000256" key="2">
    <source>
        <dbReference type="ARBA" id="ARBA00012202"/>
    </source>
</evidence>
<protein>
    <recommendedName>
        <fullName evidence="2">guanylate cyclase</fullName>
        <ecNumber evidence="2">4.6.1.2</ecNumber>
    </recommendedName>
</protein>
<dbReference type="SMART" id="SM00044">
    <property type="entry name" value="CYCc"/>
    <property type="match status" value="1"/>
</dbReference>
<dbReference type="HOGENOM" id="CLU_011614_4_1_1"/>
<accession>R7T6E2</accession>
<dbReference type="STRING" id="283909.R7T6E2"/>
<dbReference type="GO" id="GO:0008074">
    <property type="term" value="C:guanylate cyclase complex, soluble"/>
    <property type="evidence" value="ECO:0007669"/>
    <property type="project" value="TreeGrafter"/>
</dbReference>
<reference evidence="11" key="3">
    <citation type="submission" date="2015-06" db="UniProtKB">
        <authorList>
            <consortium name="EnsemblMetazoa"/>
        </authorList>
    </citation>
    <scope>IDENTIFICATION</scope>
</reference>
<reference evidence="10 12" key="2">
    <citation type="journal article" date="2013" name="Nature">
        <title>Insights into bilaterian evolution from three spiralian genomes.</title>
        <authorList>
            <person name="Simakov O."/>
            <person name="Marletaz F."/>
            <person name="Cho S.J."/>
            <person name="Edsinger-Gonzales E."/>
            <person name="Havlak P."/>
            <person name="Hellsten U."/>
            <person name="Kuo D.H."/>
            <person name="Larsson T."/>
            <person name="Lv J."/>
            <person name="Arendt D."/>
            <person name="Savage R."/>
            <person name="Osoegawa K."/>
            <person name="de Jong P."/>
            <person name="Grimwood J."/>
            <person name="Chapman J.A."/>
            <person name="Shapiro H."/>
            <person name="Aerts A."/>
            <person name="Otillar R.P."/>
            <person name="Terry A.Y."/>
            <person name="Boore J.L."/>
            <person name="Grigoriev I.V."/>
            <person name="Lindberg D.R."/>
            <person name="Seaver E.C."/>
            <person name="Weisblat D.A."/>
            <person name="Putnam N.H."/>
            <person name="Rokhsar D.S."/>
        </authorList>
    </citation>
    <scope>NUCLEOTIDE SEQUENCE</scope>
    <source>
        <strain evidence="10 12">I ESC-2004</strain>
    </source>
</reference>
<dbReference type="CDD" id="cd07302">
    <property type="entry name" value="CHD"/>
    <property type="match status" value="1"/>
</dbReference>
<comment type="subcellular location">
    <subcellularLocation>
        <location evidence="1">Cytoplasm</location>
    </subcellularLocation>
</comment>
<keyword evidence="5" id="KW-0342">GTP-binding</keyword>
<dbReference type="InterPro" id="IPR001054">
    <property type="entry name" value="A/G_cyclase"/>
</dbReference>
<dbReference type="SUPFAM" id="SSF55073">
    <property type="entry name" value="Nucleotide cyclase"/>
    <property type="match status" value="1"/>
</dbReference>
<dbReference type="SUPFAM" id="SSF111126">
    <property type="entry name" value="Ligand-binding domain in the NO signalling and Golgi transport"/>
    <property type="match status" value="1"/>
</dbReference>
<dbReference type="EC" id="4.6.1.2" evidence="2"/>
<keyword evidence="12" id="KW-1185">Reference proteome</keyword>
<keyword evidence="3" id="KW-0963">Cytoplasm</keyword>
<dbReference type="Pfam" id="PF07701">
    <property type="entry name" value="HNOBA"/>
    <property type="match status" value="1"/>
</dbReference>
<dbReference type="GO" id="GO:0020037">
    <property type="term" value="F:heme binding"/>
    <property type="evidence" value="ECO:0007669"/>
    <property type="project" value="InterPro"/>
</dbReference>
<dbReference type="EMBL" id="AMQN01003349">
    <property type="status" value="NOT_ANNOTATED_CDS"/>
    <property type="molecule type" value="Genomic_DNA"/>
</dbReference>
<dbReference type="InterPro" id="IPR011645">
    <property type="entry name" value="HNOB_dom_associated"/>
</dbReference>
<reference evidence="12" key="1">
    <citation type="submission" date="2012-12" db="EMBL/GenBank/DDBJ databases">
        <authorList>
            <person name="Hellsten U."/>
            <person name="Grimwood J."/>
            <person name="Chapman J.A."/>
            <person name="Shapiro H."/>
            <person name="Aerts A."/>
            <person name="Otillar R.P."/>
            <person name="Terry A.Y."/>
            <person name="Boore J.L."/>
            <person name="Simakov O."/>
            <person name="Marletaz F."/>
            <person name="Cho S.-J."/>
            <person name="Edsinger-Gonzales E."/>
            <person name="Havlak P."/>
            <person name="Kuo D.-H."/>
            <person name="Larsson T."/>
            <person name="Lv J."/>
            <person name="Arendt D."/>
            <person name="Savage R."/>
            <person name="Osoegawa K."/>
            <person name="de Jong P."/>
            <person name="Lindberg D.R."/>
            <person name="Seaver E.C."/>
            <person name="Weisblat D.A."/>
            <person name="Putnam N.H."/>
            <person name="Grigoriev I.V."/>
            <person name="Rokhsar D.S."/>
        </authorList>
    </citation>
    <scope>NUCLEOTIDE SEQUENCE</scope>
    <source>
        <strain evidence="12">I ESC-2004</strain>
    </source>
</reference>
<evidence type="ECO:0000256" key="3">
    <source>
        <dbReference type="ARBA" id="ARBA00022490"/>
    </source>
</evidence>
<keyword evidence="7" id="KW-0141">cGMP biosynthesis</keyword>
<dbReference type="InterPro" id="IPR011644">
    <property type="entry name" value="Heme_NO-bd"/>
</dbReference>
<dbReference type="GO" id="GO:0038060">
    <property type="term" value="P:nitric oxide-cGMP-mediated signaling"/>
    <property type="evidence" value="ECO:0007669"/>
    <property type="project" value="TreeGrafter"/>
</dbReference>
<dbReference type="InterPro" id="IPR042463">
    <property type="entry name" value="HNOB_dom_associated_sf"/>
</dbReference>
<dbReference type="AlphaFoldDB" id="R7T6E2"/>
<keyword evidence="6" id="KW-0456">Lyase</keyword>
<evidence type="ECO:0000256" key="8">
    <source>
        <dbReference type="SAM" id="MobiDB-lite"/>
    </source>
</evidence>
<dbReference type="GO" id="GO:0005525">
    <property type="term" value="F:GTP binding"/>
    <property type="evidence" value="ECO:0007669"/>
    <property type="project" value="UniProtKB-KW"/>
</dbReference>
<sequence>MYGLLLEAMFDALRERHGDEILEEIRVAANIEQHEFIMHDTYPEEVAIRLANAVSMATGGRVNDIMTHFGFHFVSFTSRYGYDFMLKVLGRNLRDFLNGLDSLHDYLRTSYPKLLPPSFFSENETKDGLIMHYRSKRKGYTHYVMGQIQKVAIMFYNTEVEIEMLEVDESAKGTHCVMKLHFDNRGFEHDLKQKLVRPKAPLEIKNKVLLDAFPYHIVFGRDMVIKTLGKSLMQLVKDASGKRVDHVFEMVKPPIDFTFDEVSAHTNIMFEMNARVKLKKRAWKPSKDLVEAMEKYGPRQHVLRLKGQMQYIKQWDCFMYLGAPILTNLKKMFNWGVYINDLSLHDASRDYVMIGTHQSKELQNALSQQKQRTERMEQLMSLLRIERRRTDTLLFQMMPKEVARTLRRGDAAVNTCQAFDAVTVMFSEVVEFNKISAKISPMAIVELLNVMYVEFDALTEKHHVYKVETINDVYMVAGGVPVETPYHAELVCHMARSMLESVKAMKNPAEPDEHIKIKIGMHSGSVVAGVVGMRMPRYCLFGDPVNTASRMESNGEAMKIHASETVKPFLESAGFKLTRRGTIEVKGKGTMNTYWVTDYDGVDPQMLMDSMAEKSGALTSYDMNDEYGSSITYSDIQKSHMSMRSGFTAGSSTVNVIPEQPEVDNTELIEKQRRELEERRFEEMAKKGGGTVRLSGSGGRGQQDIGQVEVTSCRSGTCVLQ</sequence>
<dbReference type="EnsemblMetazoa" id="CapteT95584">
    <property type="protein sequence ID" value="CapteP95584"/>
    <property type="gene ID" value="CapteG95584"/>
</dbReference>
<feature type="domain" description="Guanylate cyclase" evidence="9">
    <location>
        <begin position="423"/>
        <end position="552"/>
    </location>
</feature>
<dbReference type="InterPro" id="IPR029787">
    <property type="entry name" value="Nucleotide_cyclase"/>
</dbReference>
<evidence type="ECO:0000256" key="1">
    <source>
        <dbReference type="ARBA" id="ARBA00004496"/>
    </source>
</evidence>
<dbReference type="Pfam" id="PF07700">
    <property type="entry name" value="HNOB"/>
    <property type="match status" value="1"/>
</dbReference>
<dbReference type="PANTHER" id="PTHR45655">
    <property type="entry name" value="GUANYLATE CYCLASE SOLUBLE SUBUNIT BETA-2"/>
    <property type="match status" value="1"/>
</dbReference>
<feature type="region of interest" description="Disordered" evidence="8">
    <location>
        <begin position="685"/>
        <end position="706"/>
    </location>
</feature>
<dbReference type="OrthoDB" id="6127067at2759"/>
<dbReference type="OMA" id="ACCERFD"/>
<evidence type="ECO:0000256" key="6">
    <source>
        <dbReference type="ARBA" id="ARBA00023239"/>
    </source>
</evidence>
<evidence type="ECO:0000256" key="5">
    <source>
        <dbReference type="ARBA" id="ARBA00023134"/>
    </source>
</evidence>
<evidence type="ECO:0000313" key="10">
    <source>
        <dbReference type="EMBL" id="ELT89030.1"/>
    </source>
</evidence>
<dbReference type="FunFam" id="3.30.70.1230:FF:000030">
    <property type="entry name" value="Si:ch211-215j19.12"/>
    <property type="match status" value="1"/>
</dbReference>